<dbReference type="InterPro" id="IPR028939">
    <property type="entry name" value="P5C_Rdtase_cat_N"/>
</dbReference>
<evidence type="ECO:0000256" key="1">
    <source>
        <dbReference type="ARBA" id="ARBA00023002"/>
    </source>
</evidence>
<dbReference type="EMBL" id="FOYS01000002">
    <property type="protein sequence ID" value="SFR46732.1"/>
    <property type="molecule type" value="Genomic_DNA"/>
</dbReference>
<dbReference type="PANTHER" id="PTHR14239">
    <property type="entry name" value="DUDULIN-RELATED"/>
    <property type="match status" value="1"/>
</dbReference>
<proteinExistence type="predicted"/>
<protein>
    <recommendedName>
        <fullName evidence="2">Pyrroline-5-carboxylate reductase catalytic N-terminal domain-containing protein</fullName>
    </recommendedName>
</protein>
<dbReference type="PANTHER" id="PTHR14239:SF0">
    <property type="entry name" value="F420-DEPENDENT NADP REDUCTASE"/>
    <property type="match status" value="1"/>
</dbReference>
<organism evidence="3 4">
    <name type="scientific">Halogeometricum limi</name>
    <dbReference type="NCBI Taxonomy" id="555875"/>
    <lineage>
        <taxon>Archaea</taxon>
        <taxon>Methanobacteriati</taxon>
        <taxon>Methanobacteriota</taxon>
        <taxon>Stenosarchaea group</taxon>
        <taxon>Halobacteria</taxon>
        <taxon>Halobacteriales</taxon>
        <taxon>Haloferacaceae</taxon>
        <taxon>Halogeometricum</taxon>
    </lineage>
</organism>
<reference evidence="4" key="1">
    <citation type="submission" date="2016-10" db="EMBL/GenBank/DDBJ databases">
        <authorList>
            <person name="Varghese N."/>
            <person name="Submissions S."/>
        </authorList>
    </citation>
    <scope>NUCLEOTIDE SEQUENCE [LARGE SCALE GENOMIC DNA]</scope>
    <source>
        <strain evidence="4">CGMCC 1.8711</strain>
    </source>
</reference>
<dbReference type="Gene3D" id="3.40.50.720">
    <property type="entry name" value="NAD(P)-binding Rossmann-like Domain"/>
    <property type="match status" value="1"/>
</dbReference>
<dbReference type="GO" id="GO:0008823">
    <property type="term" value="F:cupric reductase (NADH) activity"/>
    <property type="evidence" value="ECO:0007669"/>
    <property type="project" value="TreeGrafter"/>
</dbReference>
<dbReference type="OrthoDB" id="8635at2157"/>
<keyword evidence="1" id="KW-0560">Oxidoreductase</keyword>
<dbReference type="Pfam" id="PF03807">
    <property type="entry name" value="F420_oxidored"/>
    <property type="match status" value="1"/>
</dbReference>
<gene>
    <name evidence="3" type="ORF">SAMN04488124_1647</name>
</gene>
<dbReference type="GO" id="GO:0005886">
    <property type="term" value="C:plasma membrane"/>
    <property type="evidence" value="ECO:0007669"/>
    <property type="project" value="TreeGrafter"/>
</dbReference>
<accession>A0A1I6GX01</accession>
<evidence type="ECO:0000313" key="3">
    <source>
        <dbReference type="EMBL" id="SFR46732.1"/>
    </source>
</evidence>
<keyword evidence="4" id="KW-1185">Reference proteome</keyword>
<dbReference type="Proteomes" id="UP000243250">
    <property type="component" value="Unassembled WGS sequence"/>
</dbReference>
<feature type="domain" description="Pyrroline-5-carboxylate reductase catalytic N-terminal" evidence="2">
    <location>
        <begin position="2"/>
        <end position="86"/>
    </location>
</feature>
<dbReference type="AlphaFoldDB" id="A0A1I6GX01"/>
<dbReference type="InterPro" id="IPR051267">
    <property type="entry name" value="STEAP_metalloreductase"/>
</dbReference>
<dbReference type="STRING" id="555875.SAMN04488124_1647"/>
<name>A0A1I6GX01_9EURY</name>
<dbReference type="GO" id="GO:0015677">
    <property type="term" value="P:copper ion import"/>
    <property type="evidence" value="ECO:0007669"/>
    <property type="project" value="TreeGrafter"/>
</dbReference>
<dbReference type="RefSeq" id="WP_089879038.1">
    <property type="nucleotide sequence ID" value="NZ_FOYS01000002.1"/>
</dbReference>
<dbReference type="InterPro" id="IPR036291">
    <property type="entry name" value="NAD(P)-bd_dom_sf"/>
</dbReference>
<dbReference type="SUPFAM" id="SSF51735">
    <property type="entry name" value="NAD(P)-binding Rossmann-fold domains"/>
    <property type="match status" value="1"/>
</dbReference>
<sequence>MKVGIVGTGSVGGSLASGLAAAGHDVVVGSRDPEAAEVADVDVVTQRAAAERGDVVILALPASVVAGVAGDLRDALDGKPVLDAANEYPTPGGDASVAARVADAAPTANVVKAFNTIGANRMTDPAFDGERATMFLAGDDEDAVSVAAELAADLGFEPVVAGDLAAATHLEHLARFWIHLSGTYGRDIAFRLLGATAGR</sequence>
<evidence type="ECO:0000313" key="4">
    <source>
        <dbReference type="Proteomes" id="UP000243250"/>
    </source>
</evidence>
<dbReference type="GO" id="GO:0052851">
    <property type="term" value="F:ferric-chelate reductase (NADPH) activity"/>
    <property type="evidence" value="ECO:0007669"/>
    <property type="project" value="TreeGrafter"/>
</dbReference>
<evidence type="ECO:0000259" key="2">
    <source>
        <dbReference type="Pfam" id="PF03807"/>
    </source>
</evidence>